<dbReference type="Proteomes" id="UP000198916">
    <property type="component" value="Unassembled WGS sequence"/>
</dbReference>
<organism evidence="2 3">
    <name type="scientific">Parapedobacter koreensis</name>
    <dbReference type="NCBI Taxonomy" id="332977"/>
    <lineage>
        <taxon>Bacteria</taxon>
        <taxon>Pseudomonadati</taxon>
        <taxon>Bacteroidota</taxon>
        <taxon>Sphingobacteriia</taxon>
        <taxon>Sphingobacteriales</taxon>
        <taxon>Sphingobacteriaceae</taxon>
        <taxon>Parapedobacter</taxon>
    </lineage>
</organism>
<dbReference type="AlphaFoldDB" id="A0A1H7PVH2"/>
<accession>A0A1H7PVH2</accession>
<dbReference type="EMBL" id="FNZR01000005">
    <property type="protein sequence ID" value="SEL39619.1"/>
    <property type="molecule type" value="Genomic_DNA"/>
</dbReference>
<feature type="transmembrane region" description="Helical" evidence="1">
    <location>
        <begin position="113"/>
        <end position="135"/>
    </location>
</feature>
<dbReference type="STRING" id="332977.SAMN05421740_10533"/>
<dbReference type="Pfam" id="PF10067">
    <property type="entry name" value="DUF2306"/>
    <property type="match status" value="1"/>
</dbReference>
<proteinExistence type="predicted"/>
<feature type="transmembrane region" description="Helical" evidence="1">
    <location>
        <begin position="26"/>
        <end position="51"/>
    </location>
</feature>
<dbReference type="InterPro" id="IPR018750">
    <property type="entry name" value="DUF2306_membrane"/>
</dbReference>
<protein>
    <submittedName>
        <fullName evidence="2">Predicted membrane protein</fullName>
    </submittedName>
</protein>
<evidence type="ECO:0000256" key="1">
    <source>
        <dbReference type="SAM" id="Phobius"/>
    </source>
</evidence>
<dbReference type="OrthoDB" id="6385003at2"/>
<feature type="transmembrane region" description="Helical" evidence="1">
    <location>
        <begin position="141"/>
        <end position="160"/>
    </location>
</feature>
<feature type="transmembrane region" description="Helical" evidence="1">
    <location>
        <begin position="81"/>
        <end position="101"/>
    </location>
</feature>
<evidence type="ECO:0000313" key="2">
    <source>
        <dbReference type="EMBL" id="SEL39619.1"/>
    </source>
</evidence>
<keyword evidence="3" id="KW-1185">Reference proteome</keyword>
<feature type="transmembrane region" description="Helical" evidence="1">
    <location>
        <begin position="213"/>
        <end position="233"/>
    </location>
</feature>
<keyword evidence="1" id="KW-1133">Transmembrane helix</keyword>
<feature type="transmembrane region" description="Helical" evidence="1">
    <location>
        <begin position="181"/>
        <end position="201"/>
    </location>
</feature>
<keyword evidence="1" id="KW-0812">Transmembrane</keyword>
<sequence>MSLIDAASQPLVPNTNRRIDVSALRYSSFLLVVTVWISAGLFGLYILAFYVDALYQDNMEQWNNVLPGLYSEGSATSTASMGLHFAFGGIVLILGSIQLIKSLRKHFPAFHRWVGRIYVVSSLGAAIGGLLFIALKGTVGGLVMDIGFSLYGILTLVAAIETYRHAVAGRMDKHRAWAIRLYALAIGSWLYRIDYGFWMLLTGGLGHENFHGLFDKVMAFFFYIPNLLVAELFIRPRTYRTSPVINGFCTVALLLITFFLLTGTYYFIKFYWGRPILDWMGL</sequence>
<keyword evidence="1" id="KW-0472">Membrane</keyword>
<gene>
    <name evidence="2" type="ORF">SAMN05421740_10533</name>
</gene>
<name>A0A1H7PVH2_9SPHI</name>
<dbReference type="RefSeq" id="WP_090606089.1">
    <property type="nucleotide sequence ID" value="NZ_FNZR01000005.1"/>
</dbReference>
<feature type="transmembrane region" description="Helical" evidence="1">
    <location>
        <begin position="245"/>
        <end position="268"/>
    </location>
</feature>
<evidence type="ECO:0000313" key="3">
    <source>
        <dbReference type="Proteomes" id="UP000198916"/>
    </source>
</evidence>
<reference evidence="3" key="1">
    <citation type="submission" date="2016-10" db="EMBL/GenBank/DDBJ databases">
        <authorList>
            <person name="Varghese N."/>
            <person name="Submissions S."/>
        </authorList>
    </citation>
    <scope>NUCLEOTIDE SEQUENCE [LARGE SCALE GENOMIC DNA]</scope>
    <source>
        <strain evidence="3">Jip14</strain>
    </source>
</reference>